<dbReference type="InterPro" id="IPR036770">
    <property type="entry name" value="Ankyrin_rpt-contain_sf"/>
</dbReference>
<dbReference type="PROSITE" id="PS00107">
    <property type="entry name" value="PROTEIN_KINASE_ATP"/>
    <property type="match status" value="1"/>
</dbReference>
<dbReference type="InterPro" id="IPR011009">
    <property type="entry name" value="Kinase-like_dom_sf"/>
</dbReference>
<sequence length="621" mass="69366">MLLDHDGIEVNLSNEVNESALHYASSNGYVEIARLLLERGVHINAQSKTGYTALHNAIVRRKSNIVQALLAHGHLDLTAKTKGGRTALDIALAKCDDEIVRLLVEYPGSGFTSIVDTTPRHSDFECLITAPHYFAFEDYPAMSMRPYFETEPKVEYYYSPQSPTNCSTRKSSSLVQNQLDYVRGEKEDAVHFAAYAPPIVGINVPFNFVIWAFLANQREEMQEQATSDGSQSRQLSREMLMDIRQGASVHIHLEAPSGFTILEDGPTQTLFWKGELTSANYTIQCTLAPQMDQVMFRAKIIVGEKVIVLKSFIFVSSMQQQHEEAVELKSTVEWIPEQYEEIPYQDLNLKELVGQGHFGDAYRAEYKGNDVVVKTLKAQAFGASNDEIVREFRHEAAVLSMFGHHPNIVPFVGASTDSSQPLALVTGYLPFGSLHQYLSNHEMTVKQKEIVLKDAAAGLLNIHEGRFINRDIAARNLLVDGDLRAKICDFGLCRRMGATGGWHFESGVGPLKYMAPESLSPPHSFSQPSDVYSFGVLMWETFTEATPYKGLSGVEAAALVLEGKCLNPFATGIPSKYVNFIACCFCEDPSKRPTMTDIYNKLSEREVFLPGIDPYARWMKR</sequence>
<keyword evidence="3" id="KW-0547">Nucleotide-binding</keyword>
<dbReference type="GO" id="GO:0007169">
    <property type="term" value="P:cell surface receptor protein tyrosine kinase signaling pathway"/>
    <property type="evidence" value="ECO:0007669"/>
    <property type="project" value="TreeGrafter"/>
</dbReference>
<accession>A0A6G0W6B7</accession>
<dbReference type="VEuPathDB" id="FungiDB:AeMF1_005533"/>
<dbReference type="GO" id="GO:0043235">
    <property type="term" value="C:receptor complex"/>
    <property type="evidence" value="ECO:0007669"/>
    <property type="project" value="TreeGrafter"/>
</dbReference>
<dbReference type="SMART" id="SM00248">
    <property type="entry name" value="ANK"/>
    <property type="match status" value="3"/>
</dbReference>
<dbReference type="Gene3D" id="1.10.510.10">
    <property type="entry name" value="Transferase(Phosphotransferase) domain 1"/>
    <property type="match status" value="1"/>
</dbReference>
<keyword evidence="2" id="KW-0040">ANK repeat</keyword>
<evidence type="ECO:0000259" key="4">
    <source>
        <dbReference type="PROSITE" id="PS50011"/>
    </source>
</evidence>
<dbReference type="PANTHER" id="PTHR24416:SF611">
    <property type="entry name" value="TYROSINE-PROTEIN KINASE TRANSMEMBRANE RECEPTOR ROR"/>
    <property type="match status" value="1"/>
</dbReference>
<feature type="binding site" evidence="3">
    <location>
        <position position="374"/>
    </location>
    <ligand>
        <name>ATP</name>
        <dbReference type="ChEBI" id="CHEBI:30616"/>
    </ligand>
</feature>
<proteinExistence type="predicted"/>
<dbReference type="Gene3D" id="3.30.200.20">
    <property type="entry name" value="Phosphorylase Kinase, domain 1"/>
    <property type="match status" value="1"/>
</dbReference>
<feature type="domain" description="Protein kinase" evidence="4">
    <location>
        <begin position="347"/>
        <end position="609"/>
    </location>
</feature>
<dbReference type="PROSITE" id="PS50088">
    <property type="entry name" value="ANK_REPEAT"/>
    <property type="match status" value="2"/>
</dbReference>
<dbReference type="AlphaFoldDB" id="A0A6G0W6B7"/>
<feature type="repeat" description="ANK" evidence="2">
    <location>
        <begin position="49"/>
        <end position="73"/>
    </location>
</feature>
<dbReference type="GO" id="GO:0004714">
    <property type="term" value="F:transmembrane receptor protein tyrosine kinase activity"/>
    <property type="evidence" value="ECO:0007669"/>
    <property type="project" value="TreeGrafter"/>
</dbReference>
<evidence type="ECO:0000256" key="1">
    <source>
        <dbReference type="ARBA" id="ARBA00004167"/>
    </source>
</evidence>
<dbReference type="Pfam" id="PF13857">
    <property type="entry name" value="Ank_5"/>
    <property type="match status" value="1"/>
</dbReference>
<dbReference type="SUPFAM" id="SSF56112">
    <property type="entry name" value="Protein kinase-like (PK-like)"/>
    <property type="match status" value="1"/>
</dbReference>
<keyword evidence="6" id="KW-1185">Reference proteome</keyword>
<organism evidence="5 6">
    <name type="scientific">Aphanomyces euteiches</name>
    <dbReference type="NCBI Taxonomy" id="100861"/>
    <lineage>
        <taxon>Eukaryota</taxon>
        <taxon>Sar</taxon>
        <taxon>Stramenopiles</taxon>
        <taxon>Oomycota</taxon>
        <taxon>Saprolegniomycetes</taxon>
        <taxon>Saprolegniales</taxon>
        <taxon>Verrucalvaceae</taxon>
        <taxon>Aphanomyces</taxon>
    </lineage>
</organism>
<dbReference type="Proteomes" id="UP000481153">
    <property type="component" value="Unassembled WGS sequence"/>
</dbReference>
<dbReference type="EMBL" id="VJMJ01000374">
    <property type="protein sequence ID" value="KAF0721651.1"/>
    <property type="molecule type" value="Genomic_DNA"/>
</dbReference>
<dbReference type="Gene3D" id="1.25.40.20">
    <property type="entry name" value="Ankyrin repeat-containing domain"/>
    <property type="match status" value="1"/>
</dbReference>
<dbReference type="PROSITE" id="PS50011">
    <property type="entry name" value="PROTEIN_KINASE_DOM"/>
    <property type="match status" value="1"/>
</dbReference>
<dbReference type="PROSITE" id="PS50297">
    <property type="entry name" value="ANK_REP_REGION"/>
    <property type="match status" value="2"/>
</dbReference>
<dbReference type="InterPro" id="IPR002110">
    <property type="entry name" value="Ankyrin_rpt"/>
</dbReference>
<dbReference type="GO" id="GO:0005886">
    <property type="term" value="C:plasma membrane"/>
    <property type="evidence" value="ECO:0007669"/>
    <property type="project" value="TreeGrafter"/>
</dbReference>
<dbReference type="GO" id="GO:0005524">
    <property type="term" value="F:ATP binding"/>
    <property type="evidence" value="ECO:0007669"/>
    <property type="project" value="UniProtKB-UniRule"/>
</dbReference>
<reference evidence="5 6" key="1">
    <citation type="submission" date="2019-07" db="EMBL/GenBank/DDBJ databases">
        <title>Genomics analysis of Aphanomyces spp. identifies a new class of oomycete effector associated with host adaptation.</title>
        <authorList>
            <person name="Gaulin E."/>
        </authorList>
    </citation>
    <scope>NUCLEOTIDE SEQUENCE [LARGE SCALE GENOMIC DNA]</scope>
    <source>
        <strain evidence="5 6">ATCC 201684</strain>
    </source>
</reference>
<gene>
    <name evidence="5" type="ORF">Ae201684_019007</name>
</gene>
<evidence type="ECO:0000256" key="3">
    <source>
        <dbReference type="PROSITE-ProRule" id="PRU10141"/>
    </source>
</evidence>
<name>A0A6G0W6B7_9STRA</name>
<evidence type="ECO:0000313" key="5">
    <source>
        <dbReference type="EMBL" id="KAF0721651.1"/>
    </source>
</evidence>
<dbReference type="PRINTS" id="PR00109">
    <property type="entry name" value="TYRKINASE"/>
</dbReference>
<dbReference type="InterPro" id="IPR050122">
    <property type="entry name" value="RTK"/>
</dbReference>
<dbReference type="InterPro" id="IPR001245">
    <property type="entry name" value="Ser-Thr/Tyr_kinase_cat_dom"/>
</dbReference>
<comment type="subcellular location">
    <subcellularLocation>
        <location evidence="1">Membrane</location>
        <topology evidence="1">Single-pass membrane protein</topology>
    </subcellularLocation>
</comment>
<feature type="repeat" description="ANK" evidence="2">
    <location>
        <begin position="16"/>
        <end position="48"/>
    </location>
</feature>
<keyword evidence="3" id="KW-0067">ATP-binding</keyword>
<dbReference type="SUPFAM" id="SSF48403">
    <property type="entry name" value="Ankyrin repeat"/>
    <property type="match status" value="1"/>
</dbReference>
<dbReference type="Pfam" id="PF07714">
    <property type="entry name" value="PK_Tyr_Ser-Thr"/>
    <property type="match status" value="1"/>
</dbReference>
<dbReference type="PANTHER" id="PTHR24416">
    <property type="entry name" value="TYROSINE-PROTEIN KINASE RECEPTOR"/>
    <property type="match status" value="1"/>
</dbReference>
<evidence type="ECO:0000256" key="2">
    <source>
        <dbReference type="PROSITE-ProRule" id="PRU00023"/>
    </source>
</evidence>
<dbReference type="InterPro" id="IPR017441">
    <property type="entry name" value="Protein_kinase_ATP_BS"/>
</dbReference>
<evidence type="ECO:0000313" key="6">
    <source>
        <dbReference type="Proteomes" id="UP000481153"/>
    </source>
</evidence>
<protein>
    <recommendedName>
        <fullName evidence="4">Protein kinase domain-containing protein</fullName>
    </recommendedName>
</protein>
<dbReference type="InterPro" id="IPR000719">
    <property type="entry name" value="Prot_kinase_dom"/>
</dbReference>
<comment type="caution">
    <text evidence="5">The sequence shown here is derived from an EMBL/GenBank/DDBJ whole genome shotgun (WGS) entry which is preliminary data.</text>
</comment>